<evidence type="ECO:0000256" key="1">
    <source>
        <dbReference type="SAM" id="Phobius"/>
    </source>
</evidence>
<keyword evidence="1" id="KW-0812">Transmembrane</keyword>
<proteinExistence type="predicted"/>
<reference evidence="2 3" key="1">
    <citation type="submission" date="2023-12" db="EMBL/GenBank/DDBJ databases">
        <title>Streptomyces sp. V4-01.</title>
        <authorList>
            <person name="Somphong A."/>
            <person name="Phongsopitanun W."/>
        </authorList>
    </citation>
    <scope>NUCLEOTIDE SEQUENCE [LARGE SCALE GENOMIC DNA]</scope>
    <source>
        <strain evidence="2 3">V4-01</strain>
    </source>
</reference>
<feature type="transmembrane region" description="Helical" evidence="1">
    <location>
        <begin position="37"/>
        <end position="58"/>
    </location>
</feature>
<evidence type="ECO:0000313" key="3">
    <source>
        <dbReference type="Proteomes" id="UP001344658"/>
    </source>
</evidence>
<accession>A0ABU7PLR6</accession>
<organism evidence="2 3">
    <name type="scientific">Actinacidiphila polyblastidii</name>
    <dbReference type="NCBI Taxonomy" id="3110430"/>
    <lineage>
        <taxon>Bacteria</taxon>
        <taxon>Bacillati</taxon>
        <taxon>Actinomycetota</taxon>
        <taxon>Actinomycetes</taxon>
        <taxon>Kitasatosporales</taxon>
        <taxon>Streptomycetaceae</taxon>
        <taxon>Actinacidiphila</taxon>
    </lineage>
</organism>
<keyword evidence="1" id="KW-1133">Transmembrane helix</keyword>
<keyword evidence="3" id="KW-1185">Reference proteome</keyword>
<dbReference type="EMBL" id="JAZEWV010000053">
    <property type="protein sequence ID" value="MEE4546768.1"/>
    <property type="molecule type" value="Genomic_DNA"/>
</dbReference>
<gene>
    <name evidence="2" type="ORF">V2S66_32990</name>
</gene>
<name>A0ABU7PLR6_9ACTN</name>
<evidence type="ECO:0000313" key="2">
    <source>
        <dbReference type="EMBL" id="MEE4546768.1"/>
    </source>
</evidence>
<comment type="caution">
    <text evidence="2">The sequence shown here is derived from an EMBL/GenBank/DDBJ whole genome shotgun (WGS) entry which is preliminary data.</text>
</comment>
<dbReference type="RefSeq" id="WP_330800539.1">
    <property type="nucleotide sequence ID" value="NZ_JAZEWV010000053.1"/>
</dbReference>
<dbReference type="Proteomes" id="UP001344658">
    <property type="component" value="Unassembled WGS sequence"/>
</dbReference>
<sequence>MRKLKLPKLHRPKAPRRLATDLADVAGLGCLDGAAWWIQPIAGLAVLGAMLLFVGWVMDR</sequence>
<keyword evidence="1" id="KW-0472">Membrane</keyword>
<protein>
    <submittedName>
        <fullName evidence="2">Uncharacterized protein</fullName>
    </submittedName>
</protein>